<protein>
    <recommendedName>
        <fullName evidence="3">Restriction endonuclease type IV Mrr domain-containing protein</fullName>
    </recommendedName>
</protein>
<proteinExistence type="predicted"/>
<evidence type="ECO:0000313" key="2">
    <source>
        <dbReference type="Proteomes" id="UP000679725"/>
    </source>
</evidence>
<comment type="caution">
    <text evidence="1">The sequence shown here is derived from an EMBL/GenBank/DDBJ whole genome shotgun (WGS) entry which is preliminary data.</text>
</comment>
<reference evidence="1 2" key="1">
    <citation type="submission" date="2021-04" db="EMBL/GenBank/DDBJ databases">
        <authorList>
            <person name="Rodrigo-Torres L."/>
            <person name="Arahal R. D."/>
            <person name="Lucena T."/>
        </authorList>
    </citation>
    <scope>NUCLEOTIDE SEQUENCE [LARGE SCALE GENOMIC DNA]</scope>
    <source>
        <strain evidence="1 2">CECT 9623</strain>
    </source>
</reference>
<dbReference type="RefSeq" id="WP_215234094.1">
    <property type="nucleotide sequence ID" value="NZ_CAJRAU010000003.1"/>
</dbReference>
<keyword evidence="2" id="KW-1185">Reference proteome</keyword>
<organism evidence="1 2">
    <name type="scientific">Dyadobacter linearis</name>
    <dbReference type="NCBI Taxonomy" id="2823330"/>
    <lineage>
        <taxon>Bacteria</taxon>
        <taxon>Pseudomonadati</taxon>
        <taxon>Bacteroidota</taxon>
        <taxon>Cytophagia</taxon>
        <taxon>Cytophagales</taxon>
        <taxon>Spirosomataceae</taxon>
        <taxon>Dyadobacter</taxon>
    </lineage>
</organism>
<sequence>MKLQKISTQALIALKDALSNIYWRKKDLRQFLELTIENSLIVSTINWEENVKYESISQLIDRMNARPDIYQNDLLKLLQETSNFQDFSHLKYWDKKGDIIERAKESVKKLRLQTSGYFDALNELNIAAEKRAENIEKIKQTISFSEKLNGLKEKFFNIAMETNPQKRGFELEKLLNELFHLFDLLPKASFKIVGEQIDGSFTFQSIDYLLEAKWQKSLVNAADLYAFGGKISGKLKNTLGLFISMDGFSSECTETKSPIANSMILMDGQDLMTVLDGRMRLDDLIFIKRRHASDTGEIFYRTTGII</sequence>
<evidence type="ECO:0008006" key="3">
    <source>
        <dbReference type="Google" id="ProtNLM"/>
    </source>
</evidence>
<dbReference type="Proteomes" id="UP000679725">
    <property type="component" value="Unassembled WGS sequence"/>
</dbReference>
<accession>A0ABN7RC08</accession>
<gene>
    <name evidence="1" type="ORF">DYBT9623_02762</name>
</gene>
<evidence type="ECO:0000313" key="1">
    <source>
        <dbReference type="EMBL" id="CAG5070022.1"/>
    </source>
</evidence>
<dbReference type="EMBL" id="CAJRAU010000003">
    <property type="protein sequence ID" value="CAG5070022.1"/>
    <property type="molecule type" value="Genomic_DNA"/>
</dbReference>
<name>A0ABN7RC08_9BACT</name>